<feature type="transmembrane region" description="Helical" evidence="1">
    <location>
        <begin position="35"/>
        <end position="57"/>
    </location>
</feature>
<feature type="transmembrane region" description="Helical" evidence="1">
    <location>
        <begin position="249"/>
        <end position="269"/>
    </location>
</feature>
<dbReference type="AlphaFoldDB" id="A0A0G0Z258"/>
<dbReference type="Pfam" id="PF00188">
    <property type="entry name" value="CAP"/>
    <property type="match status" value="1"/>
</dbReference>
<dbReference type="Proteomes" id="UP000034516">
    <property type="component" value="Unassembled WGS sequence"/>
</dbReference>
<organism evidence="3 4">
    <name type="scientific">Candidatus Kuenenbacteria bacterium GW2011_GWA2_42_15</name>
    <dbReference type="NCBI Taxonomy" id="1618677"/>
    <lineage>
        <taxon>Bacteria</taxon>
        <taxon>Candidatus Kueneniibacteriota</taxon>
    </lineage>
</organism>
<feature type="domain" description="SCP" evidence="2">
    <location>
        <begin position="73"/>
        <end position="191"/>
    </location>
</feature>
<keyword evidence="1" id="KW-0472">Membrane</keyword>
<dbReference type="InterPro" id="IPR035940">
    <property type="entry name" value="CAP_sf"/>
</dbReference>
<protein>
    <recommendedName>
        <fullName evidence="2">SCP domain-containing protein</fullName>
    </recommendedName>
</protein>
<gene>
    <name evidence="3" type="ORF">UV02_C0006G0001</name>
</gene>
<evidence type="ECO:0000313" key="4">
    <source>
        <dbReference type="Proteomes" id="UP000034516"/>
    </source>
</evidence>
<evidence type="ECO:0000313" key="3">
    <source>
        <dbReference type="EMBL" id="KKS42847.1"/>
    </source>
</evidence>
<dbReference type="CDD" id="cd05379">
    <property type="entry name" value="CAP_bacterial"/>
    <property type="match status" value="1"/>
</dbReference>
<accession>A0A0G0Z258</accession>
<dbReference type="InterPro" id="IPR014044">
    <property type="entry name" value="CAP_dom"/>
</dbReference>
<evidence type="ECO:0000256" key="1">
    <source>
        <dbReference type="SAM" id="Phobius"/>
    </source>
</evidence>
<keyword evidence="1" id="KW-0812">Transmembrane</keyword>
<proteinExistence type="predicted"/>
<evidence type="ECO:0000259" key="2">
    <source>
        <dbReference type="Pfam" id="PF00188"/>
    </source>
</evidence>
<dbReference type="PANTHER" id="PTHR31157:SF1">
    <property type="entry name" value="SCP DOMAIN-CONTAINING PROTEIN"/>
    <property type="match status" value="1"/>
</dbReference>
<reference evidence="3 4" key="1">
    <citation type="journal article" date="2015" name="Nature">
        <title>rRNA introns, odd ribosomes, and small enigmatic genomes across a large radiation of phyla.</title>
        <authorList>
            <person name="Brown C.T."/>
            <person name="Hug L.A."/>
            <person name="Thomas B.C."/>
            <person name="Sharon I."/>
            <person name="Castelle C.J."/>
            <person name="Singh A."/>
            <person name="Wilkins M.J."/>
            <person name="Williams K.H."/>
            <person name="Banfield J.F."/>
        </authorList>
    </citation>
    <scope>NUCLEOTIDE SEQUENCE [LARGE SCALE GENOMIC DNA]</scope>
</reference>
<dbReference type="PANTHER" id="PTHR31157">
    <property type="entry name" value="SCP DOMAIN-CONTAINING PROTEIN"/>
    <property type="match status" value="1"/>
</dbReference>
<feature type="transmembrane region" description="Helical" evidence="1">
    <location>
        <begin position="276"/>
        <end position="295"/>
    </location>
</feature>
<keyword evidence="1" id="KW-1133">Transmembrane helix</keyword>
<sequence>MSVNFIKKQKKRLHHYFIPCEANGHKPHFIRHQALHFYSAFILAGKIFVLALLFATFPSQAEFSTVTANRIIELTNRARQQADLSLLMHSPILDSAALLKANDMLANDYFAHNSPDGTTPWEWFRQAGYNYTYAGENLAMNFSEAEEAMSAWLQSPTHKANILNSNYDEIGIAVAVGKINGKETTLVVQHFGKSFVTPGGESGFARSPSQTAPQISGVTSVSGGGQVEVAYGETPHNLTTQIVYYAEKIFLVLLIFIFVNLLLTIFIRIRVQHKPIIAHCLLVISLSLLALSYHFHFMESLAGEVIKII</sequence>
<dbReference type="Gene3D" id="3.40.33.10">
    <property type="entry name" value="CAP"/>
    <property type="match status" value="1"/>
</dbReference>
<name>A0A0G0Z258_9BACT</name>
<dbReference type="SUPFAM" id="SSF55797">
    <property type="entry name" value="PR-1-like"/>
    <property type="match status" value="1"/>
</dbReference>
<comment type="caution">
    <text evidence="3">The sequence shown here is derived from an EMBL/GenBank/DDBJ whole genome shotgun (WGS) entry which is preliminary data.</text>
</comment>
<dbReference type="EMBL" id="LCCW01000006">
    <property type="protein sequence ID" value="KKS42847.1"/>
    <property type="molecule type" value="Genomic_DNA"/>
</dbReference>